<evidence type="ECO:0000256" key="4">
    <source>
        <dbReference type="ARBA" id="ARBA00022691"/>
    </source>
</evidence>
<sequence length="200" mass="22320">MGLGIAHLLVLPDTCHDITVLNANAHNAAELEKWRQNQPDALDFSHAMQKVCDLIGSRERAQELEEKLRKKVKRILHCDFTKENITDPHVLPKVDCVLSVWGLGPVSKNQASYTENMKMLASLLKVGGNLVVFGGFNASFFPIGGMKYHTLLYNEKTVRMALTAAGCSIKSFQVDDTEIPDHHIDNTHVYCVLAVKEHEV</sequence>
<accession>A0A8J6B4T2</accession>
<organism evidence="5 6">
    <name type="scientific">Eleutherodactylus coqui</name>
    <name type="common">Puerto Rican coqui</name>
    <dbReference type="NCBI Taxonomy" id="57060"/>
    <lineage>
        <taxon>Eukaryota</taxon>
        <taxon>Metazoa</taxon>
        <taxon>Chordata</taxon>
        <taxon>Craniata</taxon>
        <taxon>Vertebrata</taxon>
        <taxon>Euteleostomi</taxon>
        <taxon>Amphibia</taxon>
        <taxon>Batrachia</taxon>
        <taxon>Anura</taxon>
        <taxon>Neobatrachia</taxon>
        <taxon>Hyloidea</taxon>
        <taxon>Eleutherodactylidae</taxon>
        <taxon>Eleutherodactylinae</taxon>
        <taxon>Eleutherodactylus</taxon>
        <taxon>Eleutherodactylus</taxon>
    </lineage>
</organism>
<dbReference type="GO" id="GO:0005829">
    <property type="term" value="C:cytosol"/>
    <property type="evidence" value="ECO:0007669"/>
    <property type="project" value="TreeGrafter"/>
</dbReference>
<gene>
    <name evidence="5" type="ORF">GDO78_020495</name>
</gene>
<comment type="caution">
    <text evidence="5">The sequence shown here is derived from an EMBL/GenBank/DDBJ whole genome shotgun (WGS) entry which is preliminary data.</text>
</comment>
<keyword evidence="4" id="KW-0949">S-adenosyl-L-methionine</keyword>
<dbReference type="PANTHER" id="PTHR10867">
    <property type="entry name" value="NNMT/PNMT/TEMT FAMILY MEMBER"/>
    <property type="match status" value="1"/>
</dbReference>
<evidence type="ECO:0000313" key="5">
    <source>
        <dbReference type="EMBL" id="KAG9464102.1"/>
    </source>
</evidence>
<dbReference type="GO" id="GO:0032259">
    <property type="term" value="P:methylation"/>
    <property type="evidence" value="ECO:0007669"/>
    <property type="project" value="UniProtKB-KW"/>
</dbReference>
<evidence type="ECO:0000256" key="1">
    <source>
        <dbReference type="ARBA" id="ARBA00007996"/>
    </source>
</evidence>
<evidence type="ECO:0000313" key="6">
    <source>
        <dbReference type="Proteomes" id="UP000770717"/>
    </source>
</evidence>
<dbReference type="OrthoDB" id="6416275at2759"/>
<keyword evidence="6" id="KW-1185">Reference proteome</keyword>
<proteinExistence type="inferred from homology"/>
<dbReference type="PANTHER" id="PTHR10867:SF44">
    <property type="entry name" value="NICOTINAMIDE N-METHYLTRANSFERASE ISOFORM X2"/>
    <property type="match status" value="1"/>
</dbReference>
<dbReference type="Gene3D" id="3.40.50.150">
    <property type="entry name" value="Vaccinia Virus protein VP39"/>
    <property type="match status" value="1"/>
</dbReference>
<dbReference type="AlphaFoldDB" id="A0A8J6B4T2"/>
<dbReference type="InterPro" id="IPR000940">
    <property type="entry name" value="NNMT_TEMT_trans"/>
</dbReference>
<evidence type="ECO:0008006" key="7">
    <source>
        <dbReference type="Google" id="ProtNLM"/>
    </source>
</evidence>
<dbReference type="InterPro" id="IPR029063">
    <property type="entry name" value="SAM-dependent_MTases_sf"/>
</dbReference>
<dbReference type="GO" id="GO:0008170">
    <property type="term" value="F:N-methyltransferase activity"/>
    <property type="evidence" value="ECO:0007669"/>
    <property type="project" value="TreeGrafter"/>
</dbReference>
<dbReference type="SUPFAM" id="SSF53335">
    <property type="entry name" value="S-adenosyl-L-methionine-dependent methyltransferases"/>
    <property type="match status" value="1"/>
</dbReference>
<dbReference type="PROSITE" id="PS51681">
    <property type="entry name" value="SAM_MT_NNMT_PNMT_TEMT"/>
    <property type="match status" value="1"/>
</dbReference>
<reference evidence="5" key="1">
    <citation type="thesis" date="2020" institute="ProQuest LLC" country="789 East Eisenhower Parkway, Ann Arbor, MI, USA">
        <title>Comparative Genomics and Chromosome Evolution.</title>
        <authorList>
            <person name="Mudd A.B."/>
        </authorList>
    </citation>
    <scope>NUCLEOTIDE SEQUENCE</scope>
    <source>
        <strain evidence="5">HN-11 Male</strain>
        <tissue evidence="5">Kidney and liver</tissue>
    </source>
</reference>
<keyword evidence="3" id="KW-0808">Transferase</keyword>
<evidence type="ECO:0000256" key="2">
    <source>
        <dbReference type="ARBA" id="ARBA00022603"/>
    </source>
</evidence>
<comment type="similarity">
    <text evidence="1">Belongs to the class I-like SAM-binding methyltransferase superfamily. NNMT/PNMT/TEMT family.</text>
</comment>
<dbReference type="EMBL" id="WNTK01005103">
    <property type="protein sequence ID" value="KAG9464102.1"/>
    <property type="molecule type" value="Genomic_DNA"/>
</dbReference>
<evidence type="ECO:0000256" key="3">
    <source>
        <dbReference type="ARBA" id="ARBA00022679"/>
    </source>
</evidence>
<dbReference type="Pfam" id="PF01234">
    <property type="entry name" value="NNMT_PNMT_TEMT"/>
    <property type="match status" value="1"/>
</dbReference>
<keyword evidence="2" id="KW-0489">Methyltransferase</keyword>
<dbReference type="Proteomes" id="UP000770717">
    <property type="component" value="Unassembled WGS sequence"/>
</dbReference>
<protein>
    <recommendedName>
        <fullName evidence="7">Nicotinamide N-methyltransferase</fullName>
    </recommendedName>
</protein>
<name>A0A8J6B4T2_ELECQ</name>